<dbReference type="Gene3D" id="3.50.50.60">
    <property type="entry name" value="FAD/NAD(P)-binding domain"/>
    <property type="match status" value="1"/>
</dbReference>
<dbReference type="InterPro" id="IPR036188">
    <property type="entry name" value="FAD/NAD-bd_sf"/>
</dbReference>
<gene>
    <name evidence="3" type="primary">mnmC_2</name>
    <name evidence="3" type="ORF">MAA8898_01623</name>
</gene>
<keyword evidence="4" id="KW-1185">Reference proteome</keyword>
<dbReference type="GO" id="GO:0016491">
    <property type="term" value="F:oxidoreductase activity"/>
    <property type="evidence" value="ECO:0007669"/>
    <property type="project" value="UniProtKB-KW"/>
</dbReference>
<evidence type="ECO:0000313" key="4">
    <source>
        <dbReference type="Proteomes" id="UP000207598"/>
    </source>
</evidence>
<dbReference type="Pfam" id="PF01266">
    <property type="entry name" value="DAO"/>
    <property type="match status" value="1"/>
</dbReference>
<feature type="domain" description="FAD dependent oxidoreductase" evidence="2">
    <location>
        <begin position="3"/>
        <end position="289"/>
    </location>
</feature>
<evidence type="ECO:0000313" key="3">
    <source>
        <dbReference type="EMBL" id="SMX38597.1"/>
    </source>
</evidence>
<dbReference type="InterPro" id="IPR006076">
    <property type="entry name" value="FAD-dep_OxRdtase"/>
</dbReference>
<dbReference type="RefSeq" id="WP_176445100.1">
    <property type="nucleotide sequence ID" value="NZ_FXYF01000004.1"/>
</dbReference>
<dbReference type="Gene3D" id="3.30.9.10">
    <property type="entry name" value="D-Amino Acid Oxidase, subunit A, domain 2"/>
    <property type="match status" value="1"/>
</dbReference>
<dbReference type="AlphaFoldDB" id="A0A238K7Y5"/>
<proteinExistence type="predicted"/>
<dbReference type="SUPFAM" id="SSF51905">
    <property type="entry name" value="FAD/NAD(P)-binding domain"/>
    <property type="match status" value="1"/>
</dbReference>
<dbReference type="GO" id="GO:0004808">
    <property type="term" value="F:tRNA (5-methylaminomethyl-2-thiouridylate)(34)-methyltransferase activity"/>
    <property type="evidence" value="ECO:0007669"/>
    <property type="project" value="UniProtKB-EC"/>
</dbReference>
<protein>
    <submittedName>
        <fullName evidence="3">tRNA 5-methylaminomethyl-2-thiouridine biosynthesis bifunctional protein MnmC</fullName>
        <ecNumber evidence="3">2.1.1.61</ecNumber>
    </submittedName>
</protein>
<dbReference type="EMBL" id="FXYF01000004">
    <property type="protein sequence ID" value="SMX38597.1"/>
    <property type="molecule type" value="Genomic_DNA"/>
</dbReference>
<dbReference type="GO" id="GO:0032259">
    <property type="term" value="P:methylation"/>
    <property type="evidence" value="ECO:0007669"/>
    <property type="project" value="UniProtKB-KW"/>
</dbReference>
<dbReference type="EC" id="2.1.1.61" evidence="3"/>
<evidence type="ECO:0000259" key="2">
    <source>
        <dbReference type="Pfam" id="PF01266"/>
    </source>
</evidence>
<accession>A0A238K7Y5</accession>
<name>A0A238K7Y5_9RHOB</name>
<keyword evidence="1" id="KW-0560">Oxidoreductase</keyword>
<keyword evidence="3" id="KW-0489">Methyltransferase</keyword>
<sequence>MTVAVLGGGLQGCCLALALAERGQRVALFDKNASLISRAGAANEGKIHLGYMYANDPSLRTAAMMARGALAFDPFMRRFLGSGSPAFATSSPAAYVVHRDSQRPAGEVAEYLQAAHDRIVETVNGGTAQYFGQDVMARPRSWTRAERENEFDGTVAVAAFETCEVAVNPTALARELGDCVLAHPNIDVHLNCEIRLAEPEGSSIAVTGQCAGEEFRRLFDHAVNALWDGRLALDRSFGLSPGRPWLHRLKYGVSLDLPKGAPLPKSATFISGPFGEVVTYPDGQIYLTWYPTCLRAMTSAVTPPDWPNRCEGALRDEILSGTLSQMSAFIPALRGLDPRDLPGAIVKGGAIVAVGETDIYDPQSELHNRYEIGITSAGRYHSIDPGKLTMAPFFADTFARTLLDS</sequence>
<dbReference type="Proteomes" id="UP000207598">
    <property type="component" value="Unassembled WGS sequence"/>
</dbReference>
<evidence type="ECO:0000256" key="1">
    <source>
        <dbReference type="ARBA" id="ARBA00023002"/>
    </source>
</evidence>
<reference evidence="3 4" key="1">
    <citation type="submission" date="2017-05" db="EMBL/GenBank/DDBJ databases">
        <authorList>
            <person name="Song R."/>
            <person name="Chenine A.L."/>
            <person name="Ruprecht R.M."/>
        </authorList>
    </citation>
    <scope>NUCLEOTIDE SEQUENCE [LARGE SCALE GENOMIC DNA]</scope>
    <source>
        <strain evidence="3 4">CECT 8898</strain>
    </source>
</reference>
<keyword evidence="3" id="KW-0808">Transferase</keyword>
<organism evidence="3 4">
    <name type="scientific">Maliponia aquimaris</name>
    <dbReference type="NCBI Taxonomy" id="1673631"/>
    <lineage>
        <taxon>Bacteria</taxon>
        <taxon>Pseudomonadati</taxon>
        <taxon>Pseudomonadota</taxon>
        <taxon>Alphaproteobacteria</taxon>
        <taxon>Rhodobacterales</taxon>
        <taxon>Paracoccaceae</taxon>
        <taxon>Maliponia</taxon>
    </lineage>
</organism>